<evidence type="ECO:0008006" key="3">
    <source>
        <dbReference type="Google" id="ProtNLM"/>
    </source>
</evidence>
<gene>
    <name evidence="1" type="ORF">AWC06_02375</name>
</gene>
<dbReference type="InterPro" id="IPR023393">
    <property type="entry name" value="START-like_dom_sf"/>
</dbReference>
<protein>
    <recommendedName>
        <fullName evidence="3">DUF2505 domain-containing protein</fullName>
    </recommendedName>
</protein>
<organism evidence="1 2">
    <name type="scientific">Mycobacterium fragae</name>
    <dbReference type="NCBI Taxonomy" id="1260918"/>
    <lineage>
        <taxon>Bacteria</taxon>
        <taxon>Bacillati</taxon>
        <taxon>Actinomycetota</taxon>
        <taxon>Actinomycetes</taxon>
        <taxon>Mycobacteriales</taxon>
        <taxon>Mycobacteriaceae</taxon>
        <taxon>Mycobacterium</taxon>
    </lineage>
</organism>
<dbReference type="OrthoDB" id="5178774at2"/>
<proteinExistence type="predicted"/>
<dbReference type="Proteomes" id="UP000194000">
    <property type="component" value="Unassembled WGS sequence"/>
</dbReference>
<comment type="caution">
    <text evidence="1">The sequence shown here is derived from an EMBL/GenBank/DDBJ whole genome shotgun (WGS) entry which is preliminary data.</text>
</comment>
<dbReference type="InterPro" id="IPR019639">
    <property type="entry name" value="DUF2505"/>
</dbReference>
<reference evidence="1 2" key="1">
    <citation type="submission" date="2016-01" db="EMBL/GenBank/DDBJ databases">
        <title>The new phylogeny of the genus Mycobacterium.</title>
        <authorList>
            <person name="Tarcisio F."/>
            <person name="Conor M."/>
            <person name="Antonella G."/>
            <person name="Elisabetta G."/>
            <person name="Giulia F.S."/>
            <person name="Sara T."/>
            <person name="Anna F."/>
            <person name="Clotilde B."/>
            <person name="Roberto B."/>
            <person name="Veronica D.S."/>
            <person name="Fabio R."/>
            <person name="Monica P."/>
            <person name="Olivier J."/>
            <person name="Enrico T."/>
            <person name="Nicola S."/>
        </authorList>
    </citation>
    <scope>NUCLEOTIDE SEQUENCE [LARGE SCALE GENOMIC DNA]</scope>
    <source>
        <strain evidence="1 2">DSM 45731</strain>
    </source>
</reference>
<dbReference type="SUPFAM" id="SSF55961">
    <property type="entry name" value="Bet v1-like"/>
    <property type="match status" value="1"/>
</dbReference>
<sequence>MPRSFDASVDFPVTVDQVHSALCDEDYWQARIAAFQAGTATLDSLTVDSDDTVTVAVSLGVSRDRLPALVTKLAGGDLEWTQTQRWSPVGRDRVRGEINMAVARVSASAAGQGLLVPDGNGSRLDLTGTVKVKVPVVGGAIERFLGSQLGNDLRAFERFTTEWIAENH</sequence>
<dbReference type="STRING" id="1260918.AWC06_02375"/>
<name>A0A1X1UJR1_9MYCO</name>
<dbReference type="RefSeq" id="WP_085199857.1">
    <property type="nucleotide sequence ID" value="NZ_JACKVI010000012.1"/>
</dbReference>
<evidence type="ECO:0000313" key="2">
    <source>
        <dbReference type="Proteomes" id="UP000194000"/>
    </source>
</evidence>
<keyword evidence="2" id="KW-1185">Reference proteome</keyword>
<dbReference type="EMBL" id="LQOW01000031">
    <property type="protein sequence ID" value="ORV57047.1"/>
    <property type="molecule type" value="Genomic_DNA"/>
</dbReference>
<dbReference type="AlphaFoldDB" id="A0A1X1UJR1"/>
<dbReference type="Gene3D" id="3.30.530.20">
    <property type="match status" value="1"/>
</dbReference>
<evidence type="ECO:0000313" key="1">
    <source>
        <dbReference type="EMBL" id="ORV57047.1"/>
    </source>
</evidence>
<accession>A0A1X1UJR1</accession>
<dbReference type="Pfam" id="PF10698">
    <property type="entry name" value="DUF2505"/>
    <property type="match status" value="1"/>
</dbReference>